<reference evidence="4" key="1">
    <citation type="submission" date="2018-08" db="EMBL/GenBank/DDBJ databases">
        <title>Mucilaginibacter sp. MYSH2.</title>
        <authorList>
            <person name="Seo T."/>
        </authorList>
    </citation>
    <scope>NUCLEOTIDE SEQUENCE [LARGE SCALE GENOMIC DNA]</scope>
    <source>
        <strain evidence="4">KIRAN</strain>
    </source>
</reference>
<dbReference type="EMBL" id="QWGE01000001">
    <property type="protein sequence ID" value="RIJ42449.1"/>
    <property type="molecule type" value="Genomic_DNA"/>
</dbReference>
<comment type="caution">
    <text evidence="3">The sequence shown here is derived from an EMBL/GenBank/DDBJ whole genome shotgun (WGS) entry which is preliminary data.</text>
</comment>
<keyword evidence="1" id="KW-0472">Membrane</keyword>
<evidence type="ECO:0000259" key="2">
    <source>
        <dbReference type="SMART" id="SM01235"/>
    </source>
</evidence>
<gene>
    <name evidence="3" type="ORF">D1627_00835</name>
</gene>
<organism evidence="3 4">
    <name type="scientific">Pontibacter oryzae</name>
    <dbReference type="NCBI Taxonomy" id="2304593"/>
    <lineage>
        <taxon>Bacteria</taxon>
        <taxon>Pseudomonadati</taxon>
        <taxon>Bacteroidota</taxon>
        <taxon>Cytophagia</taxon>
        <taxon>Cytophagales</taxon>
        <taxon>Hymenobacteraceae</taxon>
        <taxon>Pontibacter</taxon>
    </lineage>
</organism>
<feature type="transmembrane region" description="Helical" evidence="1">
    <location>
        <begin position="6"/>
        <end position="26"/>
    </location>
</feature>
<proteinExistence type="predicted"/>
<evidence type="ECO:0000313" key="3">
    <source>
        <dbReference type="EMBL" id="RIJ42449.1"/>
    </source>
</evidence>
<keyword evidence="4" id="KW-1185">Reference proteome</keyword>
<dbReference type="Pfam" id="PF14376">
    <property type="entry name" value="Haem_bd"/>
    <property type="match status" value="1"/>
</dbReference>
<keyword evidence="1" id="KW-1133">Transmembrane helix</keyword>
<dbReference type="Proteomes" id="UP000266005">
    <property type="component" value="Unassembled WGS sequence"/>
</dbReference>
<keyword evidence="1" id="KW-0812">Transmembrane</keyword>
<feature type="domain" description="Haem-binding" evidence="2">
    <location>
        <begin position="17"/>
        <end position="152"/>
    </location>
</feature>
<evidence type="ECO:0000313" key="4">
    <source>
        <dbReference type="Proteomes" id="UP000266005"/>
    </source>
</evidence>
<dbReference type="AlphaFoldDB" id="A0A399SHW3"/>
<accession>A0A399SHW3</accession>
<dbReference type="OrthoDB" id="196738at2"/>
<dbReference type="InterPro" id="IPR025992">
    <property type="entry name" value="Haem-bd"/>
</dbReference>
<dbReference type="RefSeq" id="WP_119430332.1">
    <property type="nucleotide sequence ID" value="NZ_QWGE01000001.1"/>
</dbReference>
<name>A0A399SHW3_9BACT</name>
<sequence>MARKKFPIAFIILIAIVVLLGLMQFVKIDKANPPVEPSKDFVMLTNPPKDVALILKESCYDCHSNATTYPWYADVAPVSWWLKDHIDDGRKHLNFSVWAEYTPKKAEHKLEESIEMVEEGEMPMTSYTLMHAESKLTKTEKEKLLGWLKSVKNSYSGI</sequence>
<evidence type="ECO:0000256" key="1">
    <source>
        <dbReference type="SAM" id="Phobius"/>
    </source>
</evidence>
<dbReference type="SMART" id="SM01235">
    <property type="entry name" value="Haem_bd"/>
    <property type="match status" value="1"/>
</dbReference>
<protein>
    <submittedName>
        <fullName evidence="3">Cytochrome C</fullName>
    </submittedName>
</protein>